<evidence type="ECO:0000313" key="4">
    <source>
        <dbReference type="Proteomes" id="UP001172702"/>
    </source>
</evidence>
<dbReference type="InterPro" id="IPR000182">
    <property type="entry name" value="GNAT_dom"/>
</dbReference>
<gene>
    <name evidence="3" type="ORF">QYF62_16630</name>
</gene>
<keyword evidence="4" id="KW-1185">Reference proteome</keyword>
<feature type="domain" description="N-acetyltransferase" evidence="2">
    <location>
        <begin position="81"/>
        <end position="218"/>
    </location>
</feature>
<dbReference type="EMBL" id="JAUHTB010000032">
    <property type="protein sequence ID" value="MDN4507666.1"/>
    <property type="molecule type" value="Genomic_DNA"/>
</dbReference>
<accession>A0ABT8H5B9</accession>
<dbReference type="SUPFAM" id="SSF55729">
    <property type="entry name" value="Acyl-CoA N-acyltransferases (Nat)"/>
    <property type="match status" value="1"/>
</dbReference>
<protein>
    <submittedName>
        <fullName evidence="3">GNAT family N-acetyltransferase</fullName>
    </submittedName>
</protein>
<dbReference type="Pfam" id="PF00583">
    <property type="entry name" value="Acetyltransf_1"/>
    <property type="match status" value="1"/>
</dbReference>
<reference evidence="3 4" key="1">
    <citation type="submission" date="2023-07" db="EMBL/GenBank/DDBJ databases">
        <title>Strategy for survival of the halotoleranting strain Dietzia MX2 from the Yakshinskoe mineral salts deposit.</title>
        <authorList>
            <person name="Kharitonova M.A."/>
            <person name="Kupriyanova-Ashina F.G."/>
            <person name="Shakirov T.R."/>
            <person name="Vafina M.S."/>
            <person name="Ilinskaya O.N."/>
        </authorList>
    </citation>
    <scope>NUCLEOTIDE SEQUENCE [LARGE SCALE GENOMIC DNA]</scope>
    <source>
        <strain evidence="3 4">MX2</strain>
    </source>
</reference>
<proteinExistence type="predicted"/>
<dbReference type="InterPro" id="IPR050769">
    <property type="entry name" value="NAT_camello-type"/>
</dbReference>
<dbReference type="CDD" id="cd04301">
    <property type="entry name" value="NAT_SF"/>
    <property type="match status" value="1"/>
</dbReference>
<organism evidence="3 4">
    <name type="scientific">Dietzia maris</name>
    <dbReference type="NCBI Taxonomy" id="37915"/>
    <lineage>
        <taxon>Bacteria</taxon>
        <taxon>Bacillati</taxon>
        <taxon>Actinomycetota</taxon>
        <taxon>Actinomycetes</taxon>
        <taxon>Mycobacteriales</taxon>
        <taxon>Dietziaceae</taxon>
        <taxon>Dietzia</taxon>
    </lineage>
</organism>
<evidence type="ECO:0000259" key="2">
    <source>
        <dbReference type="PROSITE" id="PS51186"/>
    </source>
</evidence>
<name>A0ABT8H5B9_9ACTN</name>
<comment type="caution">
    <text evidence="3">The sequence shown here is derived from an EMBL/GenBank/DDBJ whole genome shotgun (WGS) entry which is preliminary data.</text>
</comment>
<evidence type="ECO:0000313" key="3">
    <source>
        <dbReference type="EMBL" id="MDN4507666.1"/>
    </source>
</evidence>
<dbReference type="PANTHER" id="PTHR13947:SF37">
    <property type="entry name" value="LD18367P"/>
    <property type="match status" value="1"/>
</dbReference>
<evidence type="ECO:0000256" key="1">
    <source>
        <dbReference type="ARBA" id="ARBA00022679"/>
    </source>
</evidence>
<dbReference type="PANTHER" id="PTHR13947">
    <property type="entry name" value="GNAT FAMILY N-ACETYLTRANSFERASE"/>
    <property type="match status" value="1"/>
</dbReference>
<dbReference type="GeneID" id="97371903"/>
<dbReference type="Gene3D" id="3.40.630.30">
    <property type="match status" value="1"/>
</dbReference>
<keyword evidence="1" id="KW-0808">Transferase</keyword>
<dbReference type="PROSITE" id="PS51186">
    <property type="entry name" value="GNAT"/>
    <property type="match status" value="1"/>
</dbReference>
<dbReference type="RefSeq" id="WP_240341539.1">
    <property type="nucleotide sequence ID" value="NZ_JAUHTB010000032.1"/>
</dbReference>
<dbReference type="Proteomes" id="UP001172702">
    <property type="component" value="Unassembled WGS sequence"/>
</dbReference>
<sequence length="235" mass="25270">MLRYATIADLGATAQLHVEQLPAGFFPGLGPRFMRRWHRTYLDSPHGVALVAVCRCDARGHVCGFLFGSIDEAAHMRAVLADRRCLLVLAAVAAVSLLRHPSLAVRFVRTRARPWTRRLLGTLTYQTAAPPAGTDSAPVAVLAAVTVRPSLRGSGVGARLVELFLSHAHEGGCATAELFTSAGSDGAGAFYERLGWSPGSEYRTRDGDMVRSYRHPVVPPARHGTFCDKGGADPR</sequence>
<dbReference type="InterPro" id="IPR016181">
    <property type="entry name" value="Acyl_CoA_acyltransferase"/>
</dbReference>